<keyword evidence="1 2" id="KW-0238">DNA-binding</keyword>
<dbReference type="Pfam" id="PF00440">
    <property type="entry name" value="TetR_N"/>
    <property type="match status" value="1"/>
</dbReference>
<dbReference type="PROSITE" id="PS50977">
    <property type="entry name" value="HTH_TETR_2"/>
    <property type="match status" value="1"/>
</dbReference>
<evidence type="ECO:0000259" key="3">
    <source>
        <dbReference type="PROSITE" id="PS50977"/>
    </source>
</evidence>
<dbReference type="PANTHER" id="PTHR43479:SF11">
    <property type="entry name" value="ACREF_ENVCD OPERON REPRESSOR-RELATED"/>
    <property type="match status" value="1"/>
</dbReference>
<reference evidence="4 5" key="1">
    <citation type="submission" date="2019-07" db="EMBL/GenBank/DDBJ databases">
        <authorList>
            <person name="Kim J."/>
        </authorList>
    </citation>
    <scope>NUCLEOTIDE SEQUENCE [LARGE SCALE GENOMIC DNA]</scope>
    <source>
        <strain evidence="5">dk17</strain>
    </source>
</reference>
<feature type="domain" description="HTH tetR-type" evidence="3">
    <location>
        <begin position="6"/>
        <end position="66"/>
    </location>
</feature>
<dbReference type="InterPro" id="IPR001647">
    <property type="entry name" value="HTH_TetR"/>
</dbReference>
<dbReference type="SUPFAM" id="SSF46689">
    <property type="entry name" value="Homeodomain-like"/>
    <property type="match status" value="1"/>
</dbReference>
<comment type="caution">
    <text evidence="4">The sequence shown here is derived from an EMBL/GenBank/DDBJ whole genome shotgun (WGS) entry which is preliminary data.</text>
</comment>
<keyword evidence="5" id="KW-1185">Reference proteome</keyword>
<dbReference type="Proteomes" id="UP000320042">
    <property type="component" value="Unassembled WGS sequence"/>
</dbReference>
<gene>
    <name evidence="4" type="ORF">FPZ43_15535</name>
</gene>
<protein>
    <submittedName>
        <fullName evidence="4">TetR/AcrR family transcriptional regulator</fullName>
    </submittedName>
</protein>
<dbReference type="AlphaFoldDB" id="A0A563U2X7"/>
<proteinExistence type="predicted"/>
<dbReference type="RefSeq" id="WP_146382856.1">
    <property type="nucleotide sequence ID" value="NZ_VOEJ01000008.1"/>
</dbReference>
<evidence type="ECO:0000256" key="2">
    <source>
        <dbReference type="PROSITE-ProRule" id="PRU00335"/>
    </source>
</evidence>
<dbReference type="PRINTS" id="PR00455">
    <property type="entry name" value="HTHTETR"/>
</dbReference>
<accession>A0A563U2X7</accession>
<dbReference type="InterPro" id="IPR009057">
    <property type="entry name" value="Homeodomain-like_sf"/>
</dbReference>
<organism evidence="4 5">
    <name type="scientific">Mucilaginibacter pallidiroseus</name>
    <dbReference type="NCBI Taxonomy" id="2599295"/>
    <lineage>
        <taxon>Bacteria</taxon>
        <taxon>Pseudomonadati</taxon>
        <taxon>Bacteroidota</taxon>
        <taxon>Sphingobacteriia</taxon>
        <taxon>Sphingobacteriales</taxon>
        <taxon>Sphingobacteriaceae</taxon>
        <taxon>Mucilaginibacter</taxon>
    </lineage>
</organism>
<evidence type="ECO:0000313" key="5">
    <source>
        <dbReference type="Proteomes" id="UP000320042"/>
    </source>
</evidence>
<dbReference type="GO" id="GO:0003677">
    <property type="term" value="F:DNA binding"/>
    <property type="evidence" value="ECO:0007669"/>
    <property type="project" value="UniProtKB-UniRule"/>
</dbReference>
<dbReference type="OrthoDB" id="9789566at2"/>
<dbReference type="InterPro" id="IPR050624">
    <property type="entry name" value="HTH-type_Tx_Regulator"/>
</dbReference>
<sequence>MENKDEKVRQKILAAAKTAFLKSGYNKVSMNDIAIEAGIGRSTLYYYYLNKQDTFNALMVKESKHIFEGTYQRISNKNSFHDNLHIYNRFKLDCIDGIIKKYELLMADLHNKPENFDGFKQEIRVEEEAIFKQLLIWGIQNHDVAPVSDEDIDHLASTLNTAVNSLQEETFKGEGVDTANRLAWLIRILSKGIK</sequence>
<evidence type="ECO:0000256" key="1">
    <source>
        <dbReference type="ARBA" id="ARBA00023125"/>
    </source>
</evidence>
<dbReference type="EMBL" id="VOEJ01000008">
    <property type="protein sequence ID" value="TWR25699.1"/>
    <property type="molecule type" value="Genomic_DNA"/>
</dbReference>
<dbReference type="Gene3D" id="1.10.10.60">
    <property type="entry name" value="Homeodomain-like"/>
    <property type="match status" value="1"/>
</dbReference>
<evidence type="ECO:0000313" key="4">
    <source>
        <dbReference type="EMBL" id="TWR25699.1"/>
    </source>
</evidence>
<dbReference type="PANTHER" id="PTHR43479">
    <property type="entry name" value="ACREF/ENVCD OPERON REPRESSOR-RELATED"/>
    <property type="match status" value="1"/>
</dbReference>
<dbReference type="Gene3D" id="1.10.357.10">
    <property type="entry name" value="Tetracycline Repressor, domain 2"/>
    <property type="match status" value="1"/>
</dbReference>
<name>A0A563U2X7_9SPHI</name>
<feature type="DNA-binding region" description="H-T-H motif" evidence="2">
    <location>
        <begin position="29"/>
        <end position="48"/>
    </location>
</feature>